<dbReference type="Pfam" id="PF00005">
    <property type="entry name" value="ABC_tran"/>
    <property type="match status" value="1"/>
</dbReference>
<name>A0A6P1TK99_9FIRM</name>
<reference evidence="6 7" key="1">
    <citation type="submission" date="2020-01" db="EMBL/GenBank/DDBJ databases">
        <title>Genome analysis of Anaerocolumna sp. CBA3638.</title>
        <authorList>
            <person name="Kim J."/>
            <person name="Roh S.W."/>
        </authorList>
    </citation>
    <scope>NUCLEOTIDE SEQUENCE [LARGE SCALE GENOMIC DNA]</scope>
    <source>
        <strain evidence="6 7">CBA3638</strain>
    </source>
</reference>
<accession>A0A6P1TK99</accession>
<evidence type="ECO:0000313" key="7">
    <source>
        <dbReference type="Proteomes" id="UP000464314"/>
    </source>
</evidence>
<evidence type="ECO:0000256" key="3">
    <source>
        <dbReference type="ARBA" id="ARBA00022741"/>
    </source>
</evidence>
<evidence type="ECO:0000256" key="2">
    <source>
        <dbReference type="ARBA" id="ARBA00022448"/>
    </source>
</evidence>
<evidence type="ECO:0000313" key="6">
    <source>
        <dbReference type="EMBL" id="QHQ60481.1"/>
    </source>
</evidence>
<keyword evidence="2" id="KW-0813">Transport</keyword>
<dbReference type="Gene3D" id="3.40.50.300">
    <property type="entry name" value="P-loop containing nucleotide triphosphate hydrolases"/>
    <property type="match status" value="1"/>
</dbReference>
<evidence type="ECO:0000259" key="5">
    <source>
        <dbReference type="PROSITE" id="PS50893"/>
    </source>
</evidence>
<dbReference type="Proteomes" id="UP000464314">
    <property type="component" value="Chromosome"/>
</dbReference>
<dbReference type="PANTHER" id="PTHR42711">
    <property type="entry name" value="ABC TRANSPORTER ATP-BINDING PROTEIN"/>
    <property type="match status" value="1"/>
</dbReference>
<protein>
    <submittedName>
        <fullName evidence="6">ATP-binding cassette domain-containing protein</fullName>
    </submittedName>
</protein>
<keyword evidence="7" id="KW-1185">Reference proteome</keyword>
<feature type="domain" description="ABC transporter" evidence="5">
    <location>
        <begin position="2"/>
        <end position="246"/>
    </location>
</feature>
<dbReference type="InterPro" id="IPR003439">
    <property type="entry name" value="ABC_transporter-like_ATP-bd"/>
</dbReference>
<dbReference type="GO" id="GO:0005524">
    <property type="term" value="F:ATP binding"/>
    <property type="evidence" value="ECO:0007669"/>
    <property type="project" value="UniProtKB-KW"/>
</dbReference>
<dbReference type="InterPro" id="IPR050763">
    <property type="entry name" value="ABC_transporter_ATP-binding"/>
</dbReference>
<dbReference type="KEGG" id="anr:Ana3638_06610"/>
<keyword evidence="4 6" id="KW-0067">ATP-binding</keyword>
<dbReference type="RefSeq" id="WP_161837317.1">
    <property type="nucleotide sequence ID" value="NZ_CP048000.1"/>
</dbReference>
<dbReference type="PANTHER" id="PTHR42711:SF5">
    <property type="entry name" value="ABC TRANSPORTER ATP-BINDING PROTEIN NATA"/>
    <property type="match status" value="1"/>
</dbReference>
<proteinExistence type="inferred from homology"/>
<dbReference type="PROSITE" id="PS50893">
    <property type="entry name" value="ABC_TRANSPORTER_2"/>
    <property type="match status" value="1"/>
</dbReference>
<dbReference type="GO" id="GO:0016887">
    <property type="term" value="F:ATP hydrolysis activity"/>
    <property type="evidence" value="ECO:0007669"/>
    <property type="project" value="InterPro"/>
</dbReference>
<dbReference type="InterPro" id="IPR003593">
    <property type="entry name" value="AAA+_ATPase"/>
</dbReference>
<dbReference type="EMBL" id="CP048000">
    <property type="protein sequence ID" value="QHQ60481.1"/>
    <property type="molecule type" value="Genomic_DNA"/>
</dbReference>
<gene>
    <name evidence="6" type="ORF">Ana3638_06610</name>
</gene>
<keyword evidence="3" id="KW-0547">Nucleotide-binding</keyword>
<dbReference type="AlphaFoldDB" id="A0A6P1TK99"/>
<dbReference type="InterPro" id="IPR027417">
    <property type="entry name" value="P-loop_NTPase"/>
</dbReference>
<dbReference type="SUPFAM" id="SSF52540">
    <property type="entry name" value="P-loop containing nucleoside triphosphate hydrolases"/>
    <property type="match status" value="1"/>
</dbReference>
<organism evidence="6 7">
    <name type="scientific">Anaerocolumna sedimenticola</name>
    <dbReference type="NCBI Taxonomy" id="2696063"/>
    <lineage>
        <taxon>Bacteria</taxon>
        <taxon>Bacillati</taxon>
        <taxon>Bacillota</taxon>
        <taxon>Clostridia</taxon>
        <taxon>Lachnospirales</taxon>
        <taxon>Lachnospiraceae</taxon>
        <taxon>Anaerocolumna</taxon>
    </lineage>
</organism>
<evidence type="ECO:0000256" key="4">
    <source>
        <dbReference type="ARBA" id="ARBA00022840"/>
    </source>
</evidence>
<comment type="similarity">
    <text evidence="1">Belongs to the ABC transporter superfamily.</text>
</comment>
<sequence>MIEIKNLTKVYKLTKKQMAEQKTKKNMKKAVDDISLTARKGEIYGLLGPNGAGKTTTLRLVATLLKPTAGEVTVCGYDTIKEPENVRKSISFLTNEIKLDPQFSPKYMFNFFGRLHGMDEKTIEKRREMLFDYFGIKDFQDKKIDELSTGMKQKASIAVSLAHDPEVVIFDEPTNGLDIVTARSVTDYLKLLKQEGKLVIVSTHIMSEAEKLCDRIGIIINGKKVMDGTLSEILTSTKTKDLEDAFFELYKEYNKEEVSYVRSKTNY</sequence>
<evidence type="ECO:0000256" key="1">
    <source>
        <dbReference type="ARBA" id="ARBA00005417"/>
    </source>
</evidence>
<dbReference type="SMART" id="SM00382">
    <property type="entry name" value="AAA"/>
    <property type="match status" value="1"/>
</dbReference>